<dbReference type="Proteomes" id="UP001242368">
    <property type="component" value="Unassembled WGS sequence"/>
</dbReference>
<keyword evidence="4" id="KW-0804">Transcription</keyword>
<protein>
    <submittedName>
        <fullName evidence="7">RNA polymerase sigma factor</fullName>
    </submittedName>
</protein>
<organism evidence="7 8">
    <name type="scientific">Paenimyroides ceti</name>
    <dbReference type="NCBI Taxonomy" id="395087"/>
    <lineage>
        <taxon>Bacteria</taxon>
        <taxon>Pseudomonadati</taxon>
        <taxon>Bacteroidota</taxon>
        <taxon>Flavobacteriia</taxon>
        <taxon>Flavobacteriales</taxon>
        <taxon>Flavobacteriaceae</taxon>
        <taxon>Paenimyroides</taxon>
    </lineage>
</organism>
<sequence>MKIISLHKKEEQLIALVKKQDRASQKKMFDQFAPKMLGVCRQYVKNIHDAEDVMLCGFMKVFQNIHQFEHKGSFEGWIRKIMVFESISFLRSRKEMLFTEEVSYKETLTEDHLSFYETEALQHMIDTLPAGCKTVFILYVIEGYKHQEIAEMLMISEGTSKSQLANARKLLQNQLKKKEFYNGAF</sequence>
<dbReference type="Gene3D" id="1.10.10.10">
    <property type="entry name" value="Winged helix-like DNA-binding domain superfamily/Winged helix DNA-binding domain"/>
    <property type="match status" value="1"/>
</dbReference>
<feature type="domain" description="RNA polymerase sigma-70 region 2" evidence="5">
    <location>
        <begin position="28"/>
        <end position="94"/>
    </location>
</feature>
<evidence type="ECO:0000256" key="4">
    <source>
        <dbReference type="ARBA" id="ARBA00023163"/>
    </source>
</evidence>
<dbReference type="Gene3D" id="1.10.1740.10">
    <property type="match status" value="1"/>
</dbReference>
<dbReference type="EMBL" id="JAUFQU010000001">
    <property type="protein sequence ID" value="MDN3708408.1"/>
    <property type="molecule type" value="Genomic_DNA"/>
</dbReference>
<evidence type="ECO:0000256" key="2">
    <source>
        <dbReference type="ARBA" id="ARBA00023015"/>
    </source>
</evidence>
<evidence type="ECO:0000313" key="8">
    <source>
        <dbReference type="Proteomes" id="UP001242368"/>
    </source>
</evidence>
<comment type="caution">
    <text evidence="7">The sequence shown here is derived from an EMBL/GenBank/DDBJ whole genome shotgun (WGS) entry which is preliminary data.</text>
</comment>
<dbReference type="SUPFAM" id="SSF88946">
    <property type="entry name" value="Sigma2 domain of RNA polymerase sigma factors"/>
    <property type="match status" value="1"/>
</dbReference>
<keyword evidence="8" id="KW-1185">Reference proteome</keyword>
<comment type="similarity">
    <text evidence="1">Belongs to the sigma-70 factor family. ECF subfamily.</text>
</comment>
<dbReference type="InterPro" id="IPR036388">
    <property type="entry name" value="WH-like_DNA-bd_sf"/>
</dbReference>
<proteinExistence type="inferred from homology"/>
<dbReference type="RefSeq" id="WP_290364274.1">
    <property type="nucleotide sequence ID" value="NZ_JAUFQU010000001.1"/>
</dbReference>
<evidence type="ECO:0000256" key="1">
    <source>
        <dbReference type="ARBA" id="ARBA00010641"/>
    </source>
</evidence>
<dbReference type="InterPro" id="IPR014284">
    <property type="entry name" value="RNA_pol_sigma-70_dom"/>
</dbReference>
<evidence type="ECO:0000259" key="5">
    <source>
        <dbReference type="Pfam" id="PF04542"/>
    </source>
</evidence>
<dbReference type="InterPro" id="IPR013324">
    <property type="entry name" value="RNA_pol_sigma_r3/r4-like"/>
</dbReference>
<gene>
    <name evidence="7" type="ORF">QW060_15005</name>
</gene>
<feature type="domain" description="RNA polymerase sigma factor 70 region 4 type 2" evidence="6">
    <location>
        <begin position="119"/>
        <end position="171"/>
    </location>
</feature>
<dbReference type="InterPro" id="IPR013325">
    <property type="entry name" value="RNA_pol_sigma_r2"/>
</dbReference>
<keyword evidence="2" id="KW-0805">Transcription regulation</keyword>
<dbReference type="SUPFAM" id="SSF88659">
    <property type="entry name" value="Sigma3 and sigma4 domains of RNA polymerase sigma factors"/>
    <property type="match status" value="1"/>
</dbReference>
<dbReference type="PANTHER" id="PTHR43133:SF46">
    <property type="entry name" value="RNA POLYMERASE SIGMA-70 FACTOR ECF SUBFAMILY"/>
    <property type="match status" value="1"/>
</dbReference>
<dbReference type="InterPro" id="IPR039425">
    <property type="entry name" value="RNA_pol_sigma-70-like"/>
</dbReference>
<dbReference type="Pfam" id="PF08281">
    <property type="entry name" value="Sigma70_r4_2"/>
    <property type="match status" value="1"/>
</dbReference>
<keyword evidence="3" id="KW-0731">Sigma factor</keyword>
<name>A0ABT8CV75_9FLAO</name>
<dbReference type="Pfam" id="PF04542">
    <property type="entry name" value="Sigma70_r2"/>
    <property type="match status" value="1"/>
</dbReference>
<dbReference type="PANTHER" id="PTHR43133">
    <property type="entry name" value="RNA POLYMERASE ECF-TYPE SIGMA FACTO"/>
    <property type="match status" value="1"/>
</dbReference>
<dbReference type="NCBIfam" id="TIGR02937">
    <property type="entry name" value="sigma70-ECF"/>
    <property type="match status" value="1"/>
</dbReference>
<evidence type="ECO:0000256" key="3">
    <source>
        <dbReference type="ARBA" id="ARBA00023082"/>
    </source>
</evidence>
<accession>A0ABT8CV75</accession>
<dbReference type="InterPro" id="IPR007627">
    <property type="entry name" value="RNA_pol_sigma70_r2"/>
</dbReference>
<evidence type="ECO:0000259" key="6">
    <source>
        <dbReference type="Pfam" id="PF08281"/>
    </source>
</evidence>
<reference evidence="8" key="1">
    <citation type="journal article" date="2019" name="Int. J. Syst. Evol. Microbiol.">
        <title>The Global Catalogue of Microorganisms (GCM) 10K type strain sequencing project: providing services to taxonomists for standard genome sequencing and annotation.</title>
        <authorList>
            <consortium name="The Broad Institute Genomics Platform"/>
            <consortium name="The Broad Institute Genome Sequencing Center for Infectious Disease"/>
            <person name="Wu L."/>
            <person name="Ma J."/>
        </authorList>
    </citation>
    <scope>NUCLEOTIDE SEQUENCE [LARGE SCALE GENOMIC DNA]</scope>
    <source>
        <strain evidence="8">CECT 7184</strain>
    </source>
</reference>
<evidence type="ECO:0000313" key="7">
    <source>
        <dbReference type="EMBL" id="MDN3708408.1"/>
    </source>
</evidence>
<dbReference type="InterPro" id="IPR013249">
    <property type="entry name" value="RNA_pol_sigma70_r4_t2"/>
</dbReference>
<dbReference type="CDD" id="cd06171">
    <property type="entry name" value="Sigma70_r4"/>
    <property type="match status" value="1"/>
</dbReference>